<gene>
    <name evidence="2" type="ORF">g.10720</name>
</gene>
<dbReference type="EMBL" id="GEDC01029139">
    <property type="protein sequence ID" value="JAS08159.1"/>
    <property type="molecule type" value="Transcribed_RNA"/>
</dbReference>
<dbReference type="PANTHER" id="PTHR15508">
    <property type="entry name" value="RIBOSOMAL PROTEIN S6 KINASE"/>
    <property type="match status" value="1"/>
</dbReference>
<dbReference type="InterPro" id="IPR011009">
    <property type="entry name" value="Kinase-like_dom_sf"/>
</dbReference>
<dbReference type="SUPFAM" id="SSF56112">
    <property type="entry name" value="Protein kinase-like (PK-like)"/>
    <property type="match status" value="2"/>
</dbReference>
<dbReference type="GO" id="GO:0005524">
    <property type="term" value="F:ATP binding"/>
    <property type="evidence" value="ECO:0007669"/>
    <property type="project" value="InterPro"/>
</dbReference>
<dbReference type="AlphaFoldDB" id="A0A1B6C4C5"/>
<dbReference type="GO" id="GO:0004672">
    <property type="term" value="F:protein kinase activity"/>
    <property type="evidence" value="ECO:0007669"/>
    <property type="project" value="InterPro"/>
</dbReference>
<dbReference type="InterPro" id="IPR000719">
    <property type="entry name" value="Prot_kinase_dom"/>
</dbReference>
<organism evidence="2">
    <name type="scientific">Clastoptera arizonana</name>
    <name type="common">Arizona spittle bug</name>
    <dbReference type="NCBI Taxonomy" id="38151"/>
    <lineage>
        <taxon>Eukaryota</taxon>
        <taxon>Metazoa</taxon>
        <taxon>Ecdysozoa</taxon>
        <taxon>Arthropoda</taxon>
        <taxon>Hexapoda</taxon>
        <taxon>Insecta</taxon>
        <taxon>Pterygota</taxon>
        <taxon>Neoptera</taxon>
        <taxon>Paraneoptera</taxon>
        <taxon>Hemiptera</taxon>
        <taxon>Auchenorrhyncha</taxon>
        <taxon>Cercopoidea</taxon>
        <taxon>Clastopteridae</taxon>
        <taxon>Clastoptera</taxon>
    </lineage>
</organism>
<protein>
    <recommendedName>
        <fullName evidence="1">Protein kinase domain-containing protein</fullName>
    </recommendedName>
</protein>
<dbReference type="Gene3D" id="1.10.510.10">
    <property type="entry name" value="Transferase(Phosphotransferase) domain 1"/>
    <property type="match status" value="2"/>
</dbReference>
<evidence type="ECO:0000259" key="1">
    <source>
        <dbReference type="PROSITE" id="PS50011"/>
    </source>
</evidence>
<evidence type="ECO:0000313" key="2">
    <source>
        <dbReference type="EMBL" id="JAS08159.1"/>
    </source>
</evidence>
<sequence>GGTLRLTYFCRFPSVDPTVDVNALKKLYCAPEVNSIFQVTFSADWWSYGVILYQLLSGQSLYSYHPGGTLRLTYFCRFPSVDPTVDVNALKKLYCAPEVNSIFQVTFSADWWSYGVILYQLLSGQSLYSYHPGG</sequence>
<reference evidence="2" key="1">
    <citation type="submission" date="2015-12" db="EMBL/GenBank/DDBJ databases">
        <title>De novo transcriptome assembly of four potential Pierce s Disease insect vectors from Arizona vineyards.</title>
        <authorList>
            <person name="Tassone E.E."/>
        </authorList>
    </citation>
    <scope>NUCLEOTIDE SEQUENCE</scope>
</reference>
<dbReference type="PROSITE" id="PS50011">
    <property type="entry name" value="PROTEIN_KINASE_DOM"/>
    <property type="match status" value="1"/>
</dbReference>
<dbReference type="InterPro" id="IPR051866">
    <property type="entry name" value="Intracell_Sig-Traffick_Protein"/>
</dbReference>
<proteinExistence type="predicted"/>
<feature type="non-terminal residue" evidence="2">
    <location>
        <position position="134"/>
    </location>
</feature>
<feature type="domain" description="Protein kinase" evidence="1">
    <location>
        <begin position="1"/>
        <end position="134"/>
    </location>
</feature>
<name>A0A1B6C4C5_9HEMI</name>
<feature type="non-terminal residue" evidence="2">
    <location>
        <position position="1"/>
    </location>
</feature>
<accession>A0A1B6C4C5</accession>
<dbReference type="PANTHER" id="PTHR15508:SF8">
    <property type="entry name" value="LD24550P"/>
    <property type="match status" value="1"/>
</dbReference>